<dbReference type="PROSITE" id="PS01228">
    <property type="entry name" value="COF_1"/>
    <property type="match status" value="1"/>
</dbReference>
<dbReference type="Proteomes" id="UP000317214">
    <property type="component" value="Chromosome"/>
</dbReference>
<name>A0A4Y6V5E2_9PROT</name>
<organism evidence="1 2">
    <name type="scientific">Neokomagataea tanensis</name>
    <dbReference type="NCBI Taxonomy" id="661191"/>
    <lineage>
        <taxon>Bacteria</taxon>
        <taxon>Pseudomonadati</taxon>
        <taxon>Pseudomonadota</taxon>
        <taxon>Alphaproteobacteria</taxon>
        <taxon>Acetobacterales</taxon>
        <taxon>Acetobacteraceae</taxon>
        <taxon>Neokomagataea</taxon>
    </lineage>
</organism>
<dbReference type="InterPro" id="IPR023214">
    <property type="entry name" value="HAD_sf"/>
</dbReference>
<dbReference type="Pfam" id="PF08282">
    <property type="entry name" value="Hydrolase_3"/>
    <property type="match status" value="1"/>
</dbReference>
<dbReference type="CDD" id="cd07516">
    <property type="entry name" value="HAD_Pase"/>
    <property type="match status" value="1"/>
</dbReference>
<dbReference type="GO" id="GO:0005829">
    <property type="term" value="C:cytosol"/>
    <property type="evidence" value="ECO:0007669"/>
    <property type="project" value="TreeGrafter"/>
</dbReference>
<dbReference type="SUPFAM" id="SSF56784">
    <property type="entry name" value="HAD-like"/>
    <property type="match status" value="1"/>
</dbReference>
<dbReference type="SFLD" id="SFLDS00003">
    <property type="entry name" value="Haloacid_Dehalogenase"/>
    <property type="match status" value="1"/>
</dbReference>
<reference evidence="1 2" key="1">
    <citation type="submission" date="2018-09" db="EMBL/GenBank/DDBJ databases">
        <title>The complete genome sequence of Neokomagataea tanensis NBRC 106556(T).</title>
        <authorList>
            <person name="Chua K.-O."/>
            <person name="See-Too W.-S."/>
            <person name="Hong K.-W."/>
            <person name="Yin W.-F."/>
            <person name="Chan K.-G."/>
        </authorList>
    </citation>
    <scope>NUCLEOTIDE SEQUENCE [LARGE SCALE GENOMIC DNA]</scope>
    <source>
        <strain evidence="2">AH13 \ NBRC 106556</strain>
    </source>
</reference>
<dbReference type="NCBIfam" id="TIGR00099">
    <property type="entry name" value="Cof-subfamily"/>
    <property type="match status" value="1"/>
</dbReference>
<dbReference type="GO" id="GO:0000287">
    <property type="term" value="F:magnesium ion binding"/>
    <property type="evidence" value="ECO:0007669"/>
    <property type="project" value="TreeGrafter"/>
</dbReference>
<dbReference type="Gene3D" id="3.30.1240.10">
    <property type="match status" value="1"/>
</dbReference>
<dbReference type="SFLD" id="SFLDG01140">
    <property type="entry name" value="C2.B:_Phosphomannomutase_and_P"/>
    <property type="match status" value="1"/>
</dbReference>
<evidence type="ECO:0000313" key="2">
    <source>
        <dbReference type="Proteomes" id="UP000317214"/>
    </source>
</evidence>
<dbReference type="PROSITE" id="PS01229">
    <property type="entry name" value="COF_2"/>
    <property type="match status" value="1"/>
</dbReference>
<accession>A0A4Y6V5E2</accession>
<dbReference type="EMBL" id="CP032485">
    <property type="protein sequence ID" value="QDH25332.1"/>
    <property type="molecule type" value="Genomic_DNA"/>
</dbReference>
<dbReference type="RefSeq" id="WP_141493184.1">
    <property type="nucleotide sequence ID" value="NZ_CP032485.1"/>
</dbReference>
<dbReference type="PANTHER" id="PTHR10000:SF8">
    <property type="entry name" value="HAD SUPERFAMILY HYDROLASE-LIKE, TYPE 3"/>
    <property type="match status" value="1"/>
</dbReference>
<gene>
    <name evidence="1" type="ORF">D5366_09050</name>
</gene>
<proteinExistence type="predicted"/>
<sequence>MSIDLDAIHAELPPPAEHIRLVVSDLDGTLLTPLKSVTEASRKMVKRLQEAGVPLCLASARPPAAVMPIVKTLGLTGPSAAFNGGAIFRPDGTLEVNRILGPDVLSIVLDVLHVHKVETWFLRGSTWLVEDASTGFVALDRRMTGLEPTEIPSLRNERHDIGKVVGVSNDFGLLRRIEAELGAMLKGEASVRRSAETMLDITPALANKGEGLRQLAKACGVEPHEVACIGDAQNDLSMFSKAGLSIAMGQADEEIVAAAHFQTDTNEREGWAQAIERFILPRIQKS</sequence>
<dbReference type="KEGG" id="ntn:D5366_09050"/>
<dbReference type="InterPro" id="IPR006379">
    <property type="entry name" value="HAD-SF_hydro_IIB"/>
</dbReference>
<dbReference type="InterPro" id="IPR036412">
    <property type="entry name" value="HAD-like_sf"/>
</dbReference>
<dbReference type="PANTHER" id="PTHR10000">
    <property type="entry name" value="PHOSPHOSERINE PHOSPHATASE"/>
    <property type="match status" value="1"/>
</dbReference>
<dbReference type="AlphaFoldDB" id="A0A4Y6V5E2"/>
<protein>
    <submittedName>
        <fullName evidence="1">HAD family hydrolase</fullName>
    </submittedName>
</protein>
<dbReference type="Gene3D" id="3.40.50.1000">
    <property type="entry name" value="HAD superfamily/HAD-like"/>
    <property type="match status" value="1"/>
</dbReference>
<dbReference type="InterPro" id="IPR000150">
    <property type="entry name" value="Cof"/>
</dbReference>
<dbReference type="GO" id="GO:0016791">
    <property type="term" value="F:phosphatase activity"/>
    <property type="evidence" value="ECO:0007669"/>
    <property type="project" value="UniProtKB-ARBA"/>
</dbReference>
<keyword evidence="2" id="KW-1185">Reference proteome</keyword>
<dbReference type="NCBIfam" id="TIGR01484">
    <property type="entry name" value="HAD-SF-IIB"/>
    <property type="match status" value="1"/>
</dbReference>
<keyword evidence="1" id="KW-0378">Hydrolase</keyword>
<dbReference type="OrthoDB" id="7847955at2"/>
<evidence type="ECO:0000313" key="1">
    <source>
        <dbReference type="EMBL" id="QDH25332.1"/>
    </source>
</evidence>